<accession>A0A0W0FZL6</accession>
<evidence type="ECO:0000313" key="2">
    <source>
        <dbReference type="Proteomes" id="UP000054988"/>
    </source>
</evidence>
<protein>
    <submittedName>
        <fullName evidence="1">Uncharacterized protein</fullName>
    </submittedName>
</protein>
<dbReference type="Proteomes" id="UP000054988">
    <property type="component" value="Unassembled WGS sequence"/>
</dbReference>
<reference evidence="1 2" key="1">
    <citation type="submission" date="2015-12" db="EMBL/GenBank/DDBJ databases">
        <title>Draft genome sequence of Moniliophthora roreri, the causal agent of frosty pod rot of cacao.</title>
        <authorList>
            <person name="Aime M.C."/>
            <person name="Diaz-Valderrama J.R."/>
            <person name="Kijpornyongpan T."/>
            <person name="Phillips-Mora W."/>
        </authorList>
    </citation>
    <scope>NUCLEOTIDE SEQUENCE [LARGE SCALE GENOMIC DNA]</scope>
    <source>
        <strain evidence="1 2">MCA 2952</strain>
    </source>
</reference>
<evidence type="ECO:0000313" key="1">
    <source>
        <dbReference type="EMBL" id="KTB41726.1"/>
    </source>
</evidence>
<dbReference type="EMBL" id="LATX01001433">
    <property type="protein sequence ID" value="KTB41726.1"/>
    <property type="molecule type" value="Genomic_DNA"/>
</dbReference>
<gene>
    <name evidence="1" type="ORF">WG66_5700</name>
</gene>
<name>A0A0W0FZL6_MONRR</name>
<comment type="caution">
    <text evidence="1">The sequence shown here is derived from an EMBL/GenBank/DDBJ whole genome shotgun (WGS) entry which is preliminary data.</text>
</comment>
<dbReference type="AlphaFoldDB" id="A0A0W0FZL6"/>
<sequence>MELHHTTSGTFVSKLYGARGCRA</sequence>
<proteinExistence type="predicted"/>
<organism evidence="1 2">
    <name type="scientific">Moniliophthora roreri</name>
    <name type="common">Frosty pod rot fungus</name>
    <name type="synonym">Monilia roreri</name>
    <dbReference type="NCBI Taxonomy" id="221103"/>
    <lineage>
        <taxon>Eukaryota</taxon>
        <taxon>Fungi</taxon>
        <taxon>Dikarya</taxon>
        <taxon>Basidiomycota</taxon>
        <taxon>Agaricomycotina</taxon>
        <taxon>Agaricomycetes</taxon>
        <taxon>Agaricomycetidae</taxon>
        <taxon>Agaricales</taxon>
        <taxon>Marasmiineae</taxon>
        <taxon>Marasmiaceae</taxon>
        <taxon>Moniliophthora</taxon>
    </lineage>
</organism>